<evidence type="ECO:0000313" key="6">
    <source>
        <dbReference type="Proteomes" id="UP000294830"/>
    </source>
</evidence>
<evidence type="ECO:0000256" key="4">
    <source>
        <dbReference type="HAMAP-Rule" id="MF_00214"/>
    </source>
</evidence>
<sequence length="213" mass="22935">MICISYGSIALNELLERLKATQMAEIRIDLLGLTKDEVAAVFRSHPNLIATCRPDTMGIEAQRELLLTAIESGAAYVDMEVEAPSSFKKEMVEGAHAKGCKVIVSYHNYTDTPDKETLQSMMVEMMDDGADILKLATMANSAADAARILSLYENPIKPMVALAMGEAGKVTRVAIPLLGAPFTFAAPEGAATAPGQLTNTEMEIIYNAIGHEE</sequence>
<organism evidence="5 6">
    <name type="scientific">Acetobacteroides hydrogenigenes</name>
    <dbReference type="NCBI Taxonomy" id="979970"/>
    <lineage>
        <taxon>Bacteria</taxon>
        <taxon>Pseudomonadati</taxon>
        <taxon>Bacteroidota</taxon>
        <taxon>Bacteroidia</taxon>
        <taxon>Bacteroidales</taxon>
        <taxon>Rikenellaceae</taxon>
        <taxon>Acetobacteroides</taxon>
    </lineage>
</organism>
<feature type="binding site" evidence="4">
    <location>
        <position position="192"/>
    </location>
    <ligand>
        <name>3-dehydroquinate</name>
        <dbReference type="ChEBI" id="CHEBI:32364"/>
    </ligand>
</feature>
<comment type="caution">
    <text evidence="5">The sequence shown here is derived from an EMBL/GenBank/DDBJ whole genome shotgun (WGS) entry which is preliminary data.</text>
</comment>
<feature type="binding site" evidence="4">
    <location>
        <begin position="25"/>
        <end position="27"/>
    </location>
    <ligand>
        <name>3-dehydroquinate</name>
        <dbReference type="ChEBI" id="CHEBI:32364"/>
    </ligand>
</feature>
<keyword evidence="4" id="KW-0057">Aromatic amino acid biosynthesis</keyword>
<dbReference type="EMBL" id="SLWB01000004">
    <property type="protein sequence ID" value="TCN70183.1"/>
    <property type="molecule type" value="Genomic_DNA"/>
</dbReference>
<dbReference type="OrthoDB" id="9813659at2"/>
<dbReference type="GO" id="GO:0008652">
    <property type="term" value="P:amino acid biosynthetic process"/>
    <property type="evidence" value="ECO:0007669"/>
    <property type="project" value="UniProtKB-KW"/>
</dbReference>
<keyword evidence="2 4" id="KW-0456">Lyase</keyword>
<dbReference type="Gene3D" id="3.20.20.70">
    <property type="entry name" value="Aldolase class I"/>
    <property type="match status" value="1"/>
</dbReference>
<comment type="function">
    <text evidence="4">Involved in the third step of the chorismate pathway, which leads to the biosynthesis of aromatic amino acids. Catalyzes the cis-dehydration of 3-dehydroquinate (DHQ) and introduces the first double bond of the aromatic ring to yield 3-dehydroshikimate.</text>
</comment>
<name>A0A4R2EMX9_9BACT</name>
<dbReference type="Proteomes" id="UP000294830">
    <property type="component" value="Unassembled WGS sequence"/>
</dbReference>
<dbReference type="PANTHER" id="PTHR43699">
    <property type="entry name" value="3-DEHYDROQUINATE DEHYDRATASE"/>
    <property type="match status" value="1"/>
</dbReference>
<evidence type="ECO:0000256" key="3">
    <source>
        <dbReference type="ARBA" id="ARBA00023270"/>
    </source>
</evidence>
<gene>
    <name evidence="4" type="primary">aroD</name>
    <name evidence="5" type="ORF">CLV25_104138</name>
</gene>
<dbReference type="AlphaFoldDB" id="A0A4R2EMX9"/>
<dbReference type="GO" id="GO:0009073">
    <property type="term" value="P:aromatic amino acid family biosynthetic process"/>
    <property type="evidence" value="ECO:0007669"/>
    <property type="project" value="UniProtKB-KW"/>
</dbReference>
<evidence type="ECO:0000313" key="5">
    <source>
        <dbReference type="EMBL" id="TCN70183.1"/>
    </source>
</evidence>
<dbReference type="Pfam" id="PF01487">
    <property type="entry name" value="DHquinase_I"/>
    <property type="match status" value="1"/>
</dbReference>
<dbReference type="GO" id="GO:0046279">
    <property type="term" value="P:3,4-dihydroxybenzoate biosynthetic process"/>
    <property type="evidence" value="ECO:0007669"/>
    <property type="project" value="TreeGrafter"/>
</dbReference>
<feature type="binding site" evidence="4">
    <location>
        <position position="196"/>
    </location>
    <ligand>
        <name>3-dehydroquinate</name>
        <dbReference type="ChEBI" id="CHEBI:32364"/>
    </ligand>
</feature>
<feature type="active site" description="Schiff-base intermediate with substrate" evidence="4">
    <location>
        <position position="134"/>
    </location>
</feature>
<feature type="binding site" evidence="4">
    <location>
        <position position="172"/>
    </location>
    <ligand>
        <name>3-dehydroquinate</name>
        <dbReference type="ChEBI" id="CHEBI:32364"/>
    </ligand>
</feature>
<dbReference type="PANTHER" id="PTHR43699:SF1">
    <property type="entry name" value="3-DEHYDROQUINATE DEHYDRATASE"/>
    <property type="match status" value="1"/>
</dbReference>
<dbReference type="GO" id="GO:0009423">
    <property type="term" value="P:chorismate biosynthetic process"/>
    <property type="evidence" value="ECO:0007669"/>
    <property type="project" value="UniProtKB-UniRule"/>
</dbReference>
<dbReference type="EC" id="4.2.1.10" evidence="4"/>
<feature type="binding site" evidence="4">
    <location>
        <position position="53"/>
    </location>
    <ligand>
        <name>3-dehydroquinate</name>
        <dbReference type="ChEBI" id="CHEBI:32364"/>
    </ligand>
</feature>
<evidence type="ECO:0000256" key="1">
    <source>
        <dbReference type="ARBA" id="ARBA00001864"/>
    </source>
</evidence>
<keyword evidence="6" id="KW-1185">Reference proteome</keyword>
<accession>A0A4R2EMX9</accession>
<dbReference type="UniPathway" id="UPA00053">
    <property type="reaction ID" value="UER00086"/>
</dbReference>
<dbReference type="CDD" id="cd00502">
    <property type="entry name" value="DHQase_I"/>
    <property type="match status" value="1"/>
</dbReference>
<dbReference type="PROSITE" id="PS01028">
    <property type="entry name" value="DEHYDROQUINASE_I"/>
    <property type="match status" value="1"/>
</dbReference>
<feature type="binding site" evidence="4">
    <location>
        <position position="5"/>
    </location>
    <ligand>
        <name>3-dehydroquinate</name>
        <dbReference type="ChEBI" id="CHEBI:32364"/>
    </ligand>
</feature>
<feature type="active site" description="Proton donor/acceptor" evidence="4">
    <location>
        <position position="107"/>
    </location>
</feature>
<keyword evidence="4" id="KW-0028">Amino-acid biosynthesis</keyword>
<dbReference type="SUPFAM" id="SSF51569">
    <property type="entry name" value="Aldolase"/>
    <property type="match status" value="1"/>
</dbReference>
<dbReference type="GO" id="GO:0003855">
    <property type="term" value="F:3-dehydroquinate dehydratase activity"/>
    <property type="evidence" value="ECO:0007669"/>
    <property type="project" value="UniProtKB-UniRule"/>
</dbReference>
<dbReference type="RefSeq" id="WP_131838738.1">
    <property type="nucleotide sequence ID" value="NZ_SLWB01000004.1"/>
</dbReference>
<dbReference type="InterPro" id="IPR013785">
    <property type="entry name" value="Aldolase_TIM"/>
</dbReference>
<proteinExistence type="inferred from homology"/>
<protein>
    <recommendedName>
        <fullName evidence="4">3-dehydroquinate dehydratase</fullName>
        <shortName evidence="4">3-dehydroquinase</shortName>
        <ecNumber evidence="4">4.2.1.10</ecNumber>
    </recommendedName>
    <alternativeName>
        <fullName evidence="4">Type I DHQase</fullName>
    </alternativeName>
    <alternativeName>
        <fullName evidence="4">Type I dehydroquinase</fullName>
        <shortName evidence="4">DHQ1</shortName>
    </alternativeName>
</protein>
<keyword evidence="3 4" id="KW-0704">Schiff base</keyword>
<evidence type="ECO:0000256" key="2">
    <source>
        <dbReference type="ARBA" id="ARBA00023239"/>
    </source>
</evidence>
<reference evidence="5 6" key="1">
    <citation type="submission" date="2019-03" db="EMBL/GenBank/DDBJ databases">
        <title>Genomic Encyclopedia of Archaeal and Bacterial Type Strains, Phase II (KMG-II): from individual species to whole genera.</title>
        <authorList>
            <person name="Goeker M."/>
        </authorList>
    </citation>
    <scope>NUCLEOTIDE SEQUENCE [LARGE SCALE GENOMIC DNA]</scope>
    <source>
        <strain evidence="5 6">RL-C</strain>
    </source>
</reference>
<dbReference type="HAMAP" id="MF_00214">
    <property type="entry name" value="AroD"/>
    <property type="match status" value="1"/>
</dbReference>
<comment type="catalytic activity">
    <reaction evidence="1 4">
        <text>3-dehydroquinate = 3-dehydroshikimate + H2O</text>
        <dbReference type="Rhea" id="RHEA:21096"/>
        <dbReference type="ChEBI" id="CHEBI:15377"/>
        <dbReference type="ChEBI" id="CHEBI:16630"/>
        <dbReference type="ChEBI" id="CHEBI:32364"/>
        <dbReference type="EC" id="4.2.1.10"/>
    </reaction>
</comment>
<comment type="subunit">
    <text evidence="4">Homodimer.</text>
</comment>
<comment type="similarity">
    <text evidence="4">Belongs to the type-I 3-dehydroquinase family.</text>
</comment>
<dbReference type="InterPro" id="IPR001381">
    <property type="entry name" value="DHquinase_I"/>
</dbReference>
<comment type="pathway">
    <text evidence="4">Metabolic intermediate biosynthesis; chorismate biosynthesis; chorismate from D-erythrose 4-phosphate and phosphoenolpyruvate: step 3/7.</text>
</comment>
<dbReference type="InterPro" id="IPR050146">
    <property type="entry name" value="Type-I_3-dehydroquinase"/>
</dbReference>
<dbReference type="InterPro" id="IPR018508">
    <property type="entry name" value="3-dehydroquinate_DH_AS"/>
</dbReference>